<evidence type="ECO:0000256" key="2">
    <source>
        <dbReference type="SAM" id="MobiDB-lite"/>
    </source>
</evidence>
<protein>
    <recommendedName>
        <fullName evidence="5">Interaptin</fullName>
    </recommendedName>
</protein>
<dbReference type="RefSeq" id="WP_400186338.1">
    <property type="nucleotide sequence ID" value="NZ_JBGORX010000001.1"/>
</dbReference>
<organism evidence="3 4">
    <name type="scientific">Legionella lytica</name>
    <dbReference type="NCBI Taxonomy" id="96232"/>
    <lineage>
        <taxon>Bacteria</taxon>
        <taxon>Pseudomonadati</taxon>
        <taxon>Pseudomonadota</taxon>
        <taxon>Gammaproteobacteria</taxon>
        <taxon>Legionellales</taxon>
        <taxon>Legionellaceae</taxon>
        <taxon>Legionella</taxon>
    </lineage>
</organism>
<feature type="coiled-coil region" evidence="1">
    <location>
        <begin position="950"/>
        <end position="984"/>
    </location>
</feature>
<dbReference type="Proteomes" id="UP001615550">
    <property type="component" value="Unassembled WGS sequence"/>
</dbReference>
<accession>A0ABW8D4I6</accession>
<proteinExistence type="predicted"/>
<keyword evidence="1" id="KW-0175">Coiled coil</keyword>
<sequence length="1258" mass="143372">MPILAEHVLHKAQSEFKKSAPPRHPDLKTTKLTAESNGSLKAPFKKLIDDLQLAKYPHPPFTCQQQTIEIDGRKTPVTYIKADGPINLSSEQLHLVSVNSLLLRKVALAATLEAYASQHVTGKNQLKAIRAQIEQLVNESIQEALKQAGNPNQKVNTYDETNEFINKLGNILNSNTQIKSHNEAVRIIKGYERYVLSEMNAGRVIINESTVTTDKGKKNLIQMDIPLDAKLTEAQKKEYLRVLDSKKPEWFQKLNPEEQRWYQDRVKRATKSADGWTKFAQETYGTSAMQQALEMKNARKNYFFIDGALQSESTKNATLNAIEVPKKERQQITIQNAEQLIENQIQGAEERFRAHWGLTPDAKLPGRIMIASQSLLSPLLGLADDKMINAQRAAIELLAKDPRYKDKFQVAFGNDAVNIFRKAQIIDWKYTNEVMNYSRGLMTNLQQAGVDSNHPQMKIMTAALAQLEALKKSPNLDDRNKAAFKTALTSILIEAAGGNVSTNCKSGKDRTGLEELYHNAMLTYYSLYNELPSYDDGPEKRAQFVELFSHLFNTLKIHESASGNTIGAFGIKDSAKMLCSDIAKALGANYTMSNSRANINKTEEAMVKKILKNFDQDKTVVEADVFADFALEKLQHRKHELEQKSGKKEKIAVLAQLISDIKKGKELIPALNEFLTDEKNKRIFSSKTGLGQDQTLKLIKKIISEYEDNNKLIEERKQYQKRELESSTDTKAPVINAKQRIPQPQQEMPVNHNIQSGTHRAPNHEAAQQSVQAQKPGPIQQTQRTTRTPNQERLDFEKGQLIQLQTELAKVKEEMQLNKRQLEEIKKKLSTDRNQLDHVSTALIKEKETANQMDIKLTQEIELLDHLNTAIQVQKNELHQLESELEHVSSMSAELDSQKTNLEGLVTEHQQERIKLERLTQLQQEKLTLDGLKKEHRKEGSILKSNEILLKNHQDTRDDLGSKKTELTEELRQLQEESAEKEKNKSFITRIFKAITSFFNSMFGSASNQTENTLVAQKTKELEQLNSEIVQLDNSIEQQKQGVKNQQVKVNGLEKDIGKQSTKVQSIQEGIVLNDEINNEIEKQTKKVEKLATEILHTEQDIGQLKKAEASNHIIVQELTKQISHQKEVISNTEVMIGQKEQTIQEQQRDLNSRLSSIGEMEQQIAKQEHSIEKDRLSLHQCENKINSNGTEQRQLQNKIIKQEKKIQHEEKHTQVHDSRNNQHAHIERSMAMKQQLHESKMVENDELRINQMQIVVK</sequence>
<name>A0ABW8D4I6_9GAMM</name>
<feature type="coiled-coil region" evidence="1">
    <location>
        <begin position="794"/>
        <end position="832"/>
    </location>
</feature>
<feature type="coiled-coil region" evidence="1">
    <location>
        <begin position="696"/>
        <end position="723"/>
    </location>
</feature>
<gene>
    <name evidence="3" type="ORF">ACD661_03505</name>
</gene>
<evidence type="ECO:0000256" key="1">
    <source>
        <dbReference type="SAM" id="Coils"/>
    </source>
</evidence>
<dbReference type="PANTHER" id="PTHR23159:SF31">
    <property type="entry name" value="CENTROSOME-ASSOCIATED PROTEIN CEP250 ISOFORM X1"/>
    <property type="match status" value="1"/>
</dbReference>
<keyword evidence="4" id="KW-1185">Reference proteome</keyword>
<feature type="coiled-coil region" evidence="1">
    <location>
        <begin position="864"/>
        <end position="922"/>
    </location>
</feature>
<feature type="region of interest" description="Disordered" evidence="2">
    <location>
        <begin position="755"/>
        <end position="789"/>
    </location>
</feature>
<reference evidence="3 4" key="1">
    <citation type="submission" date="2024-08" db="EMBL/GenBank/DDBJ databases">
        <title>Draft Genome Sequence of Legionella lytica strain DSB2004, Isolated From a Fire Sprinkler System.</title>
        <authorList>
            <person name="Everhart A.D."/>
            <person name="Kidane D.T."/>
            <person name="Farone A.L."/>
            <person name="Farone M.B."/>
        </authorList>
    </citation>
    <scope>NUCLEOTIDE SEQUENCE [LARGE SCALE GENOMIC DNA]</scope>
    <source>
        <strain evidence="3 4">DSB2004</strain>
    </source>
</reference>
<dbReference type="PANTHER" id="PTHR23159">
    <property type="entry name" value="CENTROSOMAL PROTEIN 2"/>
    <property type="match status" value="1"/>
</dbReference>
<feature type="coiled-coil region" evidence="1">
    <location>
        <begin position="1008"/>
        <end position="1101"/>
    </location>
</feature>
<dbReference type="EMBL" id="JBGORX010000001">
    <property type="protein sequence ID" value="MFJ1267622.1"/>
    <property type="molecule type" value="Genomic_DNA"/>
</dbReference>
<evidence type="ECO:0000313" key="3">
    <source>
        <dbReference type="EMBL" id="MFJ1267622.1"/>
    </source>
</evidence>
<evidence type="ECO:0008006" key="5">
    <source>
        <dbReference type="Google" id="ProtNLM"/>
    </source>
</evidence>
<comment type="caution">
    <text evidence="3">The sequence shown here is derived from an EMBL/GenBank/DDBJ whole genome shotgun (WGS) entry which is preliminary data.</text>
</comment>
<evidence type="ECO:0000313" key="4">
    <source>
        <dbReference type="Proteomes" id="UP001615550"/>
    </source>
</evidence>